<evidence type="ECO:0000256" key="2">
    <source>
        <dbReference type="ARBA" id="ARBA00004651"/>
    </source>
</evidence>
<proteinExistence type="inferred from homology"/>
<dbReference type="KEGG" id="maqe:RJ40_05180"/>
<accession>A0A8A3S3S7</accession>
<evidence type="ECO:0000313" key="10">
    <source>
        <dbReference type="Proteomes" id="UP001042704"/>
    </source>
</evidence>
<keyword evidence="7 8" id="KW-0472">Membrane</keyword>
<keyword evidence="5 8" id="KW-0812">Transmembrane</keyword>
<organism evidence="9 10">
    <name type="scientific">Methanofollis aquaemaris</name>
    <dbReference type="NCBI Taxonomy" id="126734"/>
    <lineage>
        <taxon>Archaea</taxon>
        <taxon>Methanobacteriati</taxon>
        <taxon>Methanobacteriota</taxon>
        <taxon>Stenosarchaea group</taxon>
        <taxon>Methanomicrobia</taxon>
        <taxon>Methanomicrobiales</taxon>
        <taxon>Methanomicrobiaceae</taxon>
        <taxon>Methanofollis</taxon>
    </lineage>
</organism>
<evidence type="ECO:0000313" key="9">
    <source>
        <dbReference type="EMBL" id="QSZ66927.1"/>
    </source>
</evidence>
<sequence length="295" mass="32233">MTLRAYADLLRIHFAFAWPLLFCSGLFLAFTAYQNFSWPLVVTAALIGLFGFEAGMVLNDYVDRERDTKDVEGRLTRYWRLFGTRPLAAGEIPATHALGLFLILGLLALLLIATLPYPHSLWVAAIMGYSFAVEVFYQVKKRDQTFPIAQVVGRTDFALFPVAGYLVAGTPDLTALLYFLFFYPYALAHLGANDLVDVENDHARGMRTVTVLYGTRGTAHWIAGFTALHGGAALLFAGVLGPTARAGLLVGFAMLLVANVVILRGPTPEAAMRVLPLFHLAMVVYAGGMILGAVW</sequence>
<reference evidence="9" key="2">
    <citation type="submission" date="2019-02" db="EMBL/GenBank/DDBJ databases">
        <authorList>
            <person name="Chen S.-C."/>
            <person name="Chien H.-H."/>
            <person name="Lai M.-C."/>
        </authorList>
    </citation>
    <scope>NUCLEOTIDE SEQUENCE</scope>
    <source>
        <strain evidence="9">N2F9704</strain>
    </source>
</reference>
<feature type="transmembrane region" description="Helical" evidence="8">
    <location>
        <begin position="151"/>
        <end position="169"/>
    </location>
</feature>
<evidence type="ECO:0000256" key="5">
    <source>
        <dbReference type="ARBA" id="ARBA00022692"/>
    </source>
</evidence>
<evidence type="ECO:0000256" key="3">
    <source>
        <dbReference type="ARBA" id="ARBA00005985"/>
    </source>
</evidence>
<dbReference type="GO" id="GO:0016765">
    <property type="term" value="F:transferase activity, transferring alkyl or aryl (other than methyl) groups"/>
    <property type="evidence" value="ECO:0007669"/>
    <property type="project" value="InterPro"/>
</dbReference>
<dbReference type="Gene3D" id="1.10.357.140">
    <property type="entry name" value="UbiA prenyltransferase"/>
    <property type="match status" value="1"/>
</dbReference>
<dbReference type="PANTHER" id="PTHR11048">
    <property type="entry name" value="PRENYLTRANSFERASES"/>
    <property type="match status" value="1"/>
</dbReference>
<keyword evidence="6 8" id="KW-1133">Transmembrane helix</keyword>
<keyword evidence="10" id="KW-1185">Reference proteome</keyword>
<evidence type="ECO:0000256" key="1">
    <source>
        <dbReference type="ARBA" id="ARBA00001946"/>
    </source>
</evidence>
<dbReference type="PANTHER" id="PTHR11048:SF28">
    <property type="entry name" value="4-HYDROXYBENZOATE POLYPRENYLTRANSFERASE, MITOCHONDRIAL"/>
    <property type="match status" value="1"/>
</dbReference>
<dbReference type="NCBIfam" id="NF009511">
    <property type="entry name" value="PRK12871.1"/>
    <property type="match status" value="1"/>
</dbReference>
<comment type="cofactor">
    <cofactor evidence="1">
        <name>Mg(2+)</name>
        <dbReference type="ChEBI" id="CHEBI:18420"/>
    </cofactor>
</comment>
<feature type="transmembrane region" description="Helical" evidence="8">
    <location>
        <begin position="12"/>
        <end position="30"/>
    </location>
</feature>
<dbReference type="InterPro" id="IPR000537">
    <property type="entry name" value="UbiA_prenyltransferase"/>
</dbReference>
<feature type="transmembrane region" description="Helical" evidence="8">
    <location>
        <begin position="275"/>
        <end position="294"/>
    </location>
</feature>
<comment type="similarity">
    <text evidence="3">Belongs to the UbiA prenyltransferase family.</text>
</comment>
<feature type="transmembrane region" description="Helical" evidence="8">
    <location>
        <begin position="217"/>
        <end position="240"/>
    </location>
</feature>
<evidence type="ECO:0000256" key="8">
    <source>
        <dbReference type="SAM" id="Phobius"/>
    </source>
</evidence>
<feature type="transmembrane region" description="Helical" evidence="8">
    <location>
        <begin position="121"/>
        <end position="139"/>
    </location>
</feature>
<evidence type="ECO:0000256" key="4">
    <source>
        <dbReference type="ARBA" id="ARBA00022679"/>
    </source>
</evidence>
<dbReference type="EMBL" id="CP036172">
    <property type="protein sequence ID" value="QSZ66927.1"/>
    <property type="molecule type" value="Genomic_DNA"/>
</dbReference>
<feature type="transmembrane region" description="Helical" evidence="8">
    <location>
        <begin position="246"/>
        <end position="263"/>
    </location>
</feature>
<evidence type="ECO:0000256" key="7">
    <source>
        <dbReference type="ARBA" id="ARBA00023136"/>
    </source>
</evidence>
<comment type="subcellular location">
    <subcellularLocation>
        <location evidence="2">Cell membrane</location>
        <topology evidence="2">Multi-pass membrane protein</topology>
    </subcellularLocation>
</comment>
<dbReference type="GeneID" id="76423730"/>
<feature type="transmembrane region" description="Helical" evidence="8">
    <location>
        <begin position="97"/>
        <end position="115"/>
    </location>
</feature>
<dbReference type="GO" id="GO:0005886">
    <property type="term" value="C:plasma membrane"/>
    <property type="evidence" value="ECO:0007669"/>
    <property type="project" value="UniProtKB-SubCell"/>
</dbReference>
<dbReference type="AlphaFoldDB" id="A0A8A3S3S7"/>
<gene>
    <name evidence="9" type="ORF">RJ40_05180</name>
</gene>
<dbReference type="Proteomes" id="UP001042704">
    <property type="component" value="Chromosome"/>
</dbReference>
<dbReference type="InterPro" id="IPR044878">
    <property type="entry name" value="UbiA_sf"/>
</dbReference>
<reference evidence="9" key="1">
    <citation type="journal article" date="2001" name="Int. J. Syst. Evol. Microbiol.">
        <title>Methanofollis aquaemaris sp. nov., a methanogen isolated from an aquaculture fish pond.</title>
        <authorList>
            <person name="Lai M.C."/>
            <person name="Chen S.C."/>
        </authorList>
    </citation>
    <scope>NUCLEOTIDE SEQUENCE</scope>
    <source>
        <strain evidence="9">N2F9704</strain>
    </source>
</reference>
<protein>
    <submittedName>
        <fullName evidence="9">Prenyltransferase</fullName>
    </submittedName>
</protein>
<dbReference type="RefSeq" id="WP_265582296.1">
    <property type="nucleotide sequence ID" value="NZ_CP036172.1"/>
</dbReference>
<name>A0A8A3S3S7_9EURY</name>
<dbReference type="InterPro" id="IPR039653">
    <property type="entry name" value="Prenyltransferase"/>
</dbReference>
<keyword evidence="4" id="KW-0808">Transferase</keyword>
<evidence type="ECO:0000256" key="6">
    <source>
        <dbReference type="ARBA" id="ARBA00022989"/>
    </source>
</evidence>
<dbReference type="Pfam" id="PF01040">
    <property type="entry name" value="UbiA"/>
    <property type="match status" value="1"/>
</dbReference>
<feature type="transmembrane region" description="Helical" evidence="8">
    <location>
        <begin position="36"/>
        <end position="58"/>
    </location>
</feature>